<comment type="cofactor">
    <cofactor evidence="1">
        <name>FMN</name>
        <dbReference type="ChEBI" id="CHEBI:58210"/>
    </cofactor>
</comment>
<dbReference type="SUPFAM" id="SSF55469">
    <property type="entry name" value="FMN-dependent nitroreductase-like"/>
    <property type="match status" value="1"/>
</dbReference>
<dbReference type="PANTHER" id="PTHR43673:SF2">
    <property type="entry name" value="NITROREDUCTASE"/>
    <property type="match status" value="1"/>
</dbReference>
<comment type="caution">
    <text evidence="8">The sequence shown here is derived from an EMBL/GenBank/DDBJ whole genome shotgun (WGS) entry which is preliminary data.</text>
</comment>
<dbReference type="CDD" id="cd02149">
    <property type="entry name" value="NfsB-like"/>
    <property type="match status" value="1"/>
</dbReference>
<organism evidence="8 9">
    <name type="scientific">Candidatus Roizmanbacteria bacterium CG01_land_8_20_14_3_00_33_9</name>
    <dbReference type="NCBI Taxonomy" id="1974843"/>
    <lineage>
        <taxon>Bacteria</taxon>
        <taxon>Candidatus Roizmaniibacteriota</taxon>
    </lineage>
</organism>
<proteinExistence type="inferred from homology"/>
<dbReference type="Proteomes" id="UP000230116">
    <property type="component" value="Unassembled WGS sequence"/>
</dbReference>
<evidence type="ECO:0000256" key="4">
    <source>
        <dbReference type="ARBA" id="ARBA00022643"/>
    </source>
</evidence>
<evidence type="ECO:0000256" key="2">
    <source>
        <dbReference type="ARBA" id="ARBA00007118"/>
    </source>
</evidence>
<dbReference type="InterPro" id="IPR033878">
    <property type="entry name" value="NfsB-like"/>
</dbReference>
<gene>
    <name evidence="8" type="ORF">COS12_01300</name>
</gene>
<evidence type="ECO:0000259" key="7">
    <source>
        <dbReference type="Pfam" id="PF00881"/>
    </source>
</evidence>
<dbReference type="InterPro" id="IPR000415">
    <property type="entry name" value="Nitroreductase-like"/>
</dbReference>
<dbReference type="Gene3D" id="3.40.109.10">
    <property type="entry name" value="NADH Oxidase"/>
    <property type="match status" value="1"/>
</dbReference>
<dbReference type="InterPro" id="IPR029479">
    <property type="entry name" value="Nitroreductase"/>
</dbReference>
<dbReference type="PANTHER" id="PTHR43673">
    <property type="entry name" value="NAD(P)H NITROREDUCTASE YDGI-RELATED"/>
    <property type="match status" value="1"/>
</dbReference>
<name>A0A2M7E4R6_9BACT</name>
<protein>
    <submittedName>
        <fullName evidence="8">NAD(P)H-dependent oxidoreductase</fullName>
    </submittedName>
</protein>
<dbReference type="GO" id="GO:0016491">
    <property type="term" value="F:oxidoreductase activity"/>
    <property type="evidence" value="ECO:0007669"/>
    <property type="project" value="UniProtKB-KW"/>
</dbReference>
<reference evidence="9" key="1">
    <citation type="submission" date="2017-09" db="EMBL/GenBank/DDBJ databases">
        <title>Depth-based differentiation of microbial function through sediment-hosted aquifers and enrichment of novel symbionts in the deep terrestrial subsurface.</title>
        <authorList>
            <person name="Probst A.J."/>
            <person name="Ladd B."/>
            <person name="Jarett J.K."/>
            <person name="Geller-Mcgrath D.E."/>
            <person name="Sieber C.M.K."/>
            <person name="Emerson J.B."/>
            <person name="Anantharaman K."/>
            <person name="Thomas B.C."/>
            <person name="Malmstrom R."/>
            <person name="Stieglmeier M."/>
            <person name="Klingl A."/>
            <person name="Woyke T."/>
            <person name="Ryan C.M."/>
            <person name="Banfield J.F."/>
        </authorList>
    </citation>
    <scope>NUCLEOTIDE SEQUENCE [LARGE SCALE GENOMIC DNA]</scope>
</reference>
<keyword evidence="5" id="KW-0521">NADP</keyword>
<evidence type="ECO:0000313" key="9">
    <source>
        <dbReference type="Proteomes" id="UP000230116"/>
    </source>
</evidence>
<keyword evidence="3" id="KW-0285">Flavoprotein</keyword>
<dbReference type="EMBL" id="PETM01000029">
    <property type="protein sequence ID" value="PIV62727.1"/>
    <property type="molecule type" value="Genomic_DNA"/>
</dbReference>
<sequence>MIINNLLWRYATKKFDPKKIVGEKDLDQLLESLRLSPSSLGLQPWKFIVVTDKKLRQQLRFASWNQSQVTDASHSIVFCARKTIDAKYIDSYVALMKKERKMSTVKAFGYATYFKTYVAGKKPEEQKIWASKQVYIALGFLLYTAALLKIDSCPMEGFDSKKYDKILGLEDTDYTSVVICPVGYRAKDDKYATEKKVRWKKKEVIVI</sequence>
<accession>A0A2M7E4R6</accession>
<evidence type="ECO:0000313" key="8">
    <source>
        <dbReference type="EMBL" id="PIV62727.1"/>
    </source>
</evidence>
<evidence type="ECO:0000256" key="6">
    <source>
        <dbReference type="ARBA" id="ARBA00023002"/>
    </source>
</evidence>
<evidence type="ECO:0000256" key="3">
    <source>
        <dbReference type="ARBA" id="ARBA00022630"/>
    </source>
</evidence>
<keyword evidence="6" id="KW-0560">Oxidoreductase</keyword>
<evidence type="ECO:0000256" key="5">
    <source>
        <dbReference type="ARBA" id="ARBA00022857"/>
    </source>
</evidence>
<comment type="similarity">
    <text evidence="2">Belongs to the nitroreductase family.</text>
</comment>
<feature type="domain" description="Nitroreductase" evidence="7">
    <location>
        <begin position="7"/>
        <end position="184"/>
    </location>
</feature>
<dbReference type="AlphaFoldDB" id="A0A2M7E4R6"/>
<keyword evidence="4" id="KW-0288">FMN</keyword>
<evidence type="ECO:0000256" key="1">
    <source>
        <dbReference type="ARBA" id="ARBA00001917"/>
    </source>
</evidence>
<dbReference type="Pfam" id="PF00881">
    <property type="entry name" value="Nitroreductase"/>
    <property type="match status" value="1"/>
</dbReference>